<dbReference type="Pfam" id="PF02518">
    <property type="entry name" value="HATPase_c"/>
    <property type="match status" value="1"/>
</dbReference>
<evidence type="ECO:0000313" key="15">
    <source>
        <dbReference type="EMBL" id="CAH2209231.1"/>
    </source>
</evidence>
<dbReference type="InterPro" id="IPR006171">
    <property type="entry name" value="TOPRIM_dom"/>
</dbReference>
<dbReference type="CDD" id="cd16928">
    <property type="entry name" value="HATPase_GyrB-like"/>
    <property type="match status" value="1"/>
</dbReference>
<dbReference type="GO" id="GO:0006265">
    <property type="term" value="P:DNA topological change"/>
    <property type="evidence" value="ECO:0007669"/>
    <property type="project" value="UniProtKB-UniRule"/>
</dbReference>
<dbReference type="InterPro" id="IPR034160">
    <property type="entry name" value="TOPRIM_GyrB"/>
</dbReference>
<dbReference type="SUPFAM" id="SSF56719">
    <property type="entry name" value="Type II DNA topoisomerase"/>
    <property type="match status" value="1"/>
</dbReference>
<dbReference type="PANTHER" id="PTHR45866">
    <property type="entry name" value="DNA GYRASE/TOPOISOMERASE SUBUNIT B"/>
    <property type="match status" value="1"/>
</dbReference>
<keyword evidence="13" id="KW-0809">Transit peptide</keyword>
<proteinExistence type="inferred from homology"/>
<dbReference type="SMART" id="SM00433">
    <property type="entry name" value="TOP2c"/>
    <property type="match status" value="1"/>
</dbReference>
<keyword evidence="5 13" id="KW-0547">Nucleotide-binding</keyword>
<dbReference type="InterPro" id="IPR003594">
    <property type="entry name" value="HATPase_dom"/>
</dbReference>
<evidence type="ECO:0000256" key="4">
    <source>
        <dbReference type="ARBA" id="ARBA00022723"/>
    </source>
</evidence>
<dbReference type="FunFam" id="3.30.565.10:FF:000002">
    <property type="entry name" value="DNA gyrase subunit B"/>
    <property type="match status" value="1"/>
</dbReference>
<feature type="repeat" description="ANK" evidence="12">
    <location>
        <begin position="41"/>
        <end position="73"/>
    </location>
</feature>
<dbReference type="InterPro" id="IPR001241">
    <property type="entry name" value="Topo_IIA"/>
</dbReference>
<comment type="similarity">
    <text evidence="3 13">Belongs to the type II topoisomerase GyrB family.</text>
</comment>
<sequence>MTGEIEKDESPSLYSAIRMGDIEATELLIKFGANVNDNYERNRTPLHIAIGYKQFEIAKLLINNGANVNAKTGNHGKDDLTPMHLAIFANTPEFIELLASNGASIDERESTEGHTPFHLATLYGNKSVIQALVDKGQNIEDIDNNGRTALFLAIRQCTEAKDDSRVEVIEYLINKLKADITKKDNNNNTILFPAANNCPGKVVELIIKQYIESFGRDRLKNFINHKNKAGMDALDIALNSGNEKAIEVLSSYGADIENKVTPKITVEKPNSTLDGAEKEERPIFFQDLAAIPFMAQTTHDPSAVASINLSVDRLIEKYKENLSKDEFYVQLNRGNTTDIEEYIKQSNEFTEGDKSHALECLRFINRTGDNFKDNHSKLTLKQAAILCWKACNDRNTGTENQRIPLSDAGIKNRKDMFVKGLVDAATTYGNQGQSCAGGTYNKLFESLSGLHPSVVITLDGEEAREMIKETITQKFPEMARANFTNFSGTEQERIRSELPELSSETVRYIMTTHSALERRCQEFSNRLNNDKKNEILEECMSNLSCVELESPIERRSNSMESNYNADAIKILRGLDAVRKRPGMYIGDTDDGSGLHHMVYEVVDNAIDESLAGYCSKIEVSINEDGSVSVTDNGRGIPTDIHPEEGISAAEVIMTQLHAGGKFDSNTYKVSGGLHGVGISVVNALSSWLELTIWRNKKEHFMRFEDGESIESLKIINENTNKRGTRVTFMPSTGTFSSIDFSYSTLESRIRELAFLNSNIEIILRDLRNKPHVESHFNDSKESEDNFGTANFVRYLDKNKTHVTKIASIRDNVKDLGTSVEISMEWNDSYYENMLCFTNNIRQRDGGTHLAGFRSALTRCINNYANNEGFLKKAKVNLTGEDVREGLTCVLSLKMPDPKFSSQTKDKLVSSEARAVVESIVFDKLSTILETDPKLAASIVERAIRSAKGREAARKARELVKNKNNINIATLPGKLADCQEKVPELSELFIVEGNSAGGTAKQGRNRKTQAVLALRGKILNVERAGLDRIFSSAEIGSLITAIGAGIGSEHFDIEKTRYHKIIIMTDADVDGSHIRTLILTFFFRHMREVIEKGYLYIAQPPLYKVTKNAKDTYIKDDETFEEYIVNSAIKRLTLNGVGKDLRFVLNKCLSISNISKNYDREIPKDLLESLLILSKKNALLSADEILKYLKLMYSEYNWEVEVKDEEIHIAKLFQGLADKYVFSLSMLESKEIRNILSSLDNIIDLFNGDSFLQSQETEIKIKSPSTLAKIVMDYGKKGLTLQRFKGLGEMNADQLWETTLNPETRTLLKVEIKDCEEADSIFSVLMGDIVEPRRDFINNNALNVHDVDI</sequence>
<dbReference type="PROSITE" id="PS50297">
    <property type="entry name" value="ANK_REP_REGION"/>
    <property type="match status" value="3"/>
</dbReference>
<reference evidence="15" key="1">
    <citation type="submission" date="2022-03" db="EMBL/GenBank/DDBJ databases">
        <authorList>
            <person name="Lindestad O."/>
        </authorList>
    </citation>
    <scope>NUCLEOTIDE SEQUENCE</scope>
</reference>
<dbReference type="Pfam" id="PF12796">
    <property type="entry name" value="Ank_2"/>
    <property type="match status" value="2"/>
</dbReference>
<dbReference type="InterPro" id="IPR014721">
    <property type="entry name" value="Ribsml_uS5_D2-typ_fold_subgr"/>
</dbReference>
<dbReference type="InterPro" id="IPR002110">
    <property type="entry name" value="Ankyrin_rpt"/>
</dbReference>
<comment type="cofactor">
    <cofactor evidence="13">
        <name>Ca(2+)</name>
        <dbReference type="ChEBI" id="CHEBI:29108"/>
    </cofactor>
    <cofactor evidence="13">
        <name>Mg(2+)</name>
        <dbReference type="ChEBI" id="CHEBI:18420"/>
    </cofactor>
    <cofactor evidence="13">
        <name>Mn(2+)</name>
        <dbReference type="ChEBI" id="CHEBI:29035"/>
    </cofactor>
</comment>
<dbReference type="Pfam" id="PF01751">
    <property type="entry name" value="Toprim"/>
    <property type="match status" value="1"/>
</dbReference>
<protein>
    <recommendedName>
        <fullName evidence="13">DNA gyrase subunit B</fullName>
        <ecNumber evidence="13">5.6.2.2</ecNumber>
    </recommendedName>
</protein>
<dbReference type="GO" id="GO:0005524">
    <property type="term" value="F:ATP binding"/>
    <property type="evidence" value="ECO:0007669"/>
    <property type="project" value="UniProtKB-UniRule"/>
</dbReference>
<evidence type="ECO:0000256" key="13">
    <source>
        <dbReference type="RuleBase" id="RU362094"/>
    </source>
</evidence>
<dbReference type="GO" id="GO:0046872">
    <property type="term" value="F:metal ion binding"/>
    <property type="evidence" value="ECO:0007669"/>
    <property type="project" value="UniProtKB-UniRule"/>
</dbReference>
<dbReference type="SUPFAM" id="SSF54211">
    <property type="entry name" value="Ribosomal protein S5 domain 2-like"/>
    <property type="match status" value="1"/>
</dbReference>
<dbReference type="PANTHER" id="PTHR45866:SF1">
    <property type="entry name" value="DNA GYRASE SUBUNIT B, MITOCHONDRIAL"/>
    <property type="match status" value="1"/>
</dbReference>
<dbReference type="InterPro" id="IPR013760">
    <property type="entry name" value="Topo_IIA-like_dom_sf"/>
</dbReference>
<dbReference type="PRINTS" id="PR01159">
    <property type="entry name" value="DNAGYRASEB"/>
</dbReference>
<keyword evidence="4" id="KW-0479">Metal-binding</keyword>
<dbReference type="InterPro" id="IPR002288">
    <property type="entry name" value="DNA_gyrase_B_C"/>
</dbReference>
<dbReference type="GO" id="GO:0003918">
    <property type="term" value="F:DNA topoisomerase type II (double strand cut, ATP-hydrolyzing) activity"/>
    <property type="evidence" value="ECO:0007669"/>
    <property type="project" value="UniProtKB-UniRule"/>
</dbReference>
<dbReference type="FunFam" id="3.30.230.10:FF:000005">
    <property type="entry name" value="DNA gyrase subunit B"/>
    <property type="match status" value="1"/>
</dbReference>
<gene>
    <name evidence="15" type="primary">jg24726</name>
    <name evidence="15" type="ORF">PAEG_LOCUS1630</name>
</gene>
<evidence type="ECO:0000256" key="6">
    <source>
        <dbReference type="ARBA" id="ARBA00022840"/>
    </source>
</evidence>
<evidence type="ECO:0000256" key="12">
    <source>
        <dbReference type="PROSITE-ProRule" id="PRU00023"/>
    </source>
</evidence>
<accession>A0A8S4QGT6</accession>
<evidence type="ECO:0000256" key="5">
    <source>
        <dbReference type="ARBA" id="ARBA00022741"/>
    </source>
</evidence>
<dbReference type="Gene3D" id="3.30.230.10">
    <property type="match status" value="1"/>
</dbReference>
<organism evidence="15 16">
    <name type="scientific">Pararge aegeria aegeria</name>
    <dbReference type="NCBI Taxonomy" id="348720"/>
    <lineage>
        <taxon>Eukaryota</taxon>
        <taxon>Metazoa</taxon>
        <taxon>Ecdysozoa</taxon>
        <taxon>Arthropoda</taxon>
        <taxon>Hexapoda</taxon>
        <taxon>Insecta</taxon>
        <taxon>Pterygota</taxon>
        <taxon>Neoptera</taxon>
        <taxon>Endopterygota</taxon>
        <taxon>Lepidoptera</taxon>
        <taxon>Glossata</taxon>
        <taxon>Ditrysia</taxon>
        <taxon>Papilionoidea</taxon>
        <taxon>Nymphalidae</taxon>
        <taxon>Satyrinae</taxon>
        <taxon>Satyrini</taxon>
        <taxon>Parargina</taxon>
        <taxon>Pararge</taxon>
    </lineage>
</organism>
<evidence type="ECO:0000256" key="8">
    <source>
        <dbReference type="ARBA" id="ARBA00023029"/>
    </source>
</evidence>
<dbReference type="Pfam" id="PF00986">
    <property type="entry name" value="DNA_gyraseB_C"/>
    <property type="match status" value="1"/>
</dbReference>
<dbReference type="Gene3D" id="3.30.565.10">
    <property type="entry name" value="Histidine kinase-like ATPase, C-terminal domain"/>
    <property type="match status" value="1"/>
</dbReference>
<dbReference type="PROSITE" id="PS50088">
    <property type="entry name" value="ANK_REPEAT"/>
    <property type="match status" value="4"/>
</dbReference>
<evidence type="ECO:0000256" key="2">
    <source>
        <dbReference type="ARBA" id="ARBA00001946"/>
    </source>
</evidence>
<dbReference type="NCBIfam" id="NF004189">
    <property type="entry name" value="PRK05644.1"/>
    <property type="match status" value="1"/>
</dbReference>
<dbReference type="InterPro" id="IPR020568">
    <property type="entry name" value="Ribosomal_Su5_D2-typ_SF"/>
</dbReference>
<dbReference type="SMART" id="SM00387">
    <property type="entry name" value="HATPase_c"/>
    <property type="match status" value="1"/>
</dbReference>
<evidence type="ECO:0000256" key="1">
    <source>
        <dbReference type="ARBA" id="ARBA00000185"/>
    </source>
</evidence>
<dbReference type="InterPro" id="IPR000565">
    <property type="entry name" value="Topo_IIA_B"/>
</dbReference>
<dbReference type="HAMAP" id="MF_01898">
    <property type="entry name" value="GyrB"/>
    <property type="match status" value="1"/>
</dbReference>
<dbReference type="NCBIfam" id="TIGR01059">
    <property type="entry name" value="gyrB"/>
    <property type="match status" value="1"/>
</dbReference>
<dbReference type="InterPro" id="IPR036890">
    <property type="entry name" value="HATPase_C_sf"/>
</dbReference>
<keyword evidence="6 13" id="KW-0067">ATP-binding</keyword>
<feature type="domain" description="Toprim" evidence="14">
    <location>
        <begin position="985"/>
        <end position="1100"/>
    </location>
</feature>
<name>A0A8S4QGT6_9NEOP</name>
<comment type="subunit">
    <text evidence="11 13">Made up of two chains. The A chain is responsible for DNA breakage and rejoining; the B chain catalyzes ATP hydrolysis.</text>
</comment>
<feature type="repeat" description="ANK" evidence="12">
    <location>
        <begin position="112"/>
        <end position="144"/>
    </location>
</feature>
<keyword evidence="10 13" id="KW-0413">Isomerase</keyword>
<keyword evidence="8 13" id="KW-0799">Topoisomerase</keyword>
<dbReference type="CDD" id="cd00822">
    <property type="entry name" value="TopoII_Trans_DNA_gyrase"/>
    <property type="match status" value="1"/>
</dbReference>
<dbReference type="Proteomes" id="UP000838756">
    <property type="component" value="Unassembled WGS sequence"/>
</dbReference>
<comment type="cofactor">
    <cofactor evidence="2">
        <name>Mg(2+)</name>
        <dbReference type="ChEBI" id="CHEBI:18420"/>
    </cofactor>
</comment>
<dbReference type="GO" id="GO:0003677">
    <property type="term" value="F:DNA binding"/>
    <property type="evidence" value="ECO:0007669"/>
    <property type="project" value="UniProtKB-UniRule"/>
</dbReference>
<dbReference type="GO" id="GO:0005694">
    <property type="term" value="C:chromosome"/>
    <property type="evidence" value="ECO:0007669"/>
    <property type="project" value="InterPro"/>
</dbReference>
<dbReference type="PROSITE" id="PS00177">
    <property type="entry name" value="TOPOISOMERASE_II"/>
    <property type="match status" value="1"/>
</dbReference>
<keyword evidence="7" id="KW-0460">Magnesium</keyword>
<dbReference type="SUPFAM" id="SSF55874">
    <property type="entry name" value="ATPase domain of HSP90 chaperone/DNA topoisomerase II/histidine kinase"/>
    <property type="match status" value="1"/>
</dbReference>
<dbReference type="EC" id="5.6.2.2" evidence="13"/>
<evidence type="ECO:0000256" key="11">
    <source>
        <dbReference type="ARBA" id="ARBA00063759"/>
    </source>
</evidence>
<dbReference type="SUPFAM" id="SSF48403">
    <property type="entry name" value="Ankyrin repeat"/>
    <property type="match status" value="1"/>
</dbReference>
<feature type="repeat" description="ANK" evidence="12">
    <location>
        <begin position="8"/>
        <end position="40"/>
    </location>
</feature>
<dbReference type="InterPro" id="IPR011557">
    <property type="entry name" value="GyrB"/>
</dbReference>
<keyword evidence="12" id="KW-0040">ANK repeat</keyword>
<evidence type="ECO:0000313" key="16">
    <source>
        <dbReference type="Proteomes" id="UP000838756"/>
    </source>
</evidence>
<comment type="function">
    <text evidence="13">A type II topoisomerase that negatively supercoils closed circular double-stranded DNA in an ATP-dependent manner.</text>
</comment>
<keyword evidence="9" id="KW-0238">DNA-binding</keyword>
<comment type="catalytic activity">
    <reaction evidence="1 13">
        <text>ATP-dependent breakage, passage and rejoining of double-stranded DNA.</text>
        <dbReference type="EC" id="5.6.2.2"/>
    </reaction>
</comment>
<evidence type="ECO:0000256" key="10">
    <source>
        <dbReference type="ARBA" id="ARBA00023235"/>
    </source>
</evidence>
<dbReference type="InterPro" id="IPR013759">
    <property type="entry name" value="Topo_IIA_B_C"/>
</dbReference>
<dbReference type="NCBIfam" id="NF011501">
    <property type="entry name" value="PRK14939.1"/>
    <property type="match status" value="1"/>
</dbReference>
<dbReference type="CDD" id="cd03366">
    <property type="entry name" value="TOPRIM_TopoIIA_GyrB"/>
    <property type="match status" value="1"/>
</dbReference>
<dbReference type="EMBL" id="CAKXAJ010005785">
    <property type="protein sequence ID" value="CAH2209231.1"/>
    <property type="molecule type" value="Genomic_DNA"/>
</dbReference>
<dbReference type="Gene3D" id="1.25.40.20">
    <property type="entry name" value="Ankyrin repeat-containing domain"/>
    <property type="match status" value="1"/>
</dbReference>
<dbReference type="PRINTS" id="PR00418">
    <property type="entry name" value="TPI2FAMILY"/>
</dbReference>
<dbReference type="InterPro" id="IPR036770">
    <property type="entry name" value="Ankyrin_rpt-contain_sf"/>
</dbReference>
<dbReference type="InterPro" id="IPR018522">
    <property type="entry name" value="TopoIIA_CS"/>
</dbReference>
<evidence type="ECO:0000256" key="3">
    <source>
        <dbReference type="ARBA" id="ARBA00010708"/>
    </source>
</evidence>
<keyword evidence="16" id="KW-1185">Reference proteome</keyword>
<evidence type="ECO:0000259" key="14">
    <source>
        <dbReference type="PROSITE" id="PS50880"/>
    </source>
</evidence>
<dbReference type="SMART" id="SM00248">
    <property type="entry name" value="ANK"/>
    <property type="match status" value="6"/>
</dbReference>
<evidence type="ECO:0000256" key="7">
    <source>
        <dbReference type="ARBA" id="ARBA00022842"/>
    </source>
</evidence>
<evidence type="ECO:0000256" key="9">
    <source>
        <dbReference type="ARBA" id="ARBA00023125"/>
    </source>
</evidence>
<dbReference type="Pfam" id="PF00204">
    <property type="entry name" value="DNA_gyraseB"/>
    <property type="match status" value="1"/>
</dbReference>
<comment type="caution">
    <text evidence="15">The sequence shown here is derived from an EMBL/GenBank/DDBJ whole genome shotgun (WGS) entry which is preliminary data.</text>
</comment>
<feature type="repeat" description="ANK" evidence="12">
    <location>
        <begin position="78"/>
        <end position="110"/>
    </location>
</feature>
<dbReference type="InterPro" id="IPR013506">
    <property type="entry name" value="Topo_IIA_bsu_dom2"/>
</dbReference>
<dbReference type="Gene3D" id="3.40.50.670">
    <property type="match status" value="2"/>
</dbReference>
<dbReference type="PROSITE" id="PS50880">
    <property type="entry name" value="TOPRIM"/>
    <property type="match status" value="1"/>
</dbReference>
<dbReference type="OrthoDB" id="20872at2759"/>